<evidence type="ECO:0000256" key="8">
    <source>
        <dbReference type="SAM" id="MobiDB-lite"/>
    </source>
</evidence>
<accession>A0A562UM94</accession>
<dbReference type="CDD" id="cd14791">
    <property type="entry name" value="GH36"/>
    <property type="match status" value="1"/>
</dbReference>
<dbReference type="InterPro" id="IPR013780">
    <property type="entry name" value="Glyco_hydro_b"/>
</dbReference>
<proteinExistence type="inferred from homology"/>
<feature type="active site" description="Nucleophile" evidence="6">
    <location>
        <position position="432"/>
    </location>
</feature>
<keyword evidence="12" id="KW-1185">Reference proteome</keyword>
<dbReference type="Pfam" id="PF16874">
    <property type="entry name" value="Glyco_hydro_36C"/>
    <property type="match status" value="1"/>
</dbReference>
<dbReference type="PIRSF" id="PIRSF005536">
    <property type="entry name" value="Agal"/>
    <property type="match status" value="1"/>
</dbReference>
<comment type="caution">
    <text evidence="11">The sequence shown here is derived from an EMBL/GenBank/DDBJ whole genome shotgun (WGS) entry which is preliminary data.</text>
</comment>
<gene>
    <name evidence="11" type="ORF">JN10_2279</name>
</gene>
<feature type="binding site" evidence="7">
    <location>
        <begin position="320"/>
        <end position="321"/>
    </location>
    <ligand>
        <name>substrate</name>
    </ligand>
</feature>
<dbReference type="STRING" id="476157.GCA_001663155_00955"/>
<dbReference type="EMBL" id="VLLK01000002">
    <property type="protein sequence ID" value="TWJ06743.1"/>
    <property type="molecule type" value="Genomic_DNA"/>
</dbReference>
<evidence type="ECO:0000256" key="3">
    <source>
        <dbReference type="ARBA" id="ARBA00022801"/>
    </source>
</evidence>
<dbReference type="GO" id="GO:0016052">
    <property type="term" value="P:carbohydrate catabolic process"/>
    <property type="evidence" value="ECO:0007669"/>
    <property type="project" value="InterPro"/>
</dbReference>
<dbReference type="InterPro" id="IPR013785">
    <property type="entry name" value="Aldolase_TIM"/>
</dbReference>
<keyword evidence="3 5" id="KW-0378">Hydrolase</keyword>
<comment type="similarity">
    <text evidence="5">Belongs to the glycosyl hydrolase.</text>
</comment>
<dbReference type="PRINTS" id="PR00743">
    <property type="entry name" value="GLHYDRLASE36"/>
</dbReference>
<dbReference type="InterPro" id="IPR002252">
    <property type="entry name" value="Glyco_hydro_36"/>
</dbReference>
<feature type="binding site" evidence="7">
    <location>
        <position position="475"/>
    </location>
    <ligand>
        <name>substrate</name>
    </ligand>
</feature>
<evidence type="ECO:0000313" key="12">
    <source>
        <dbReference type="Proteomes" id="UP000320547"/>
    </source>
</evidence>
<evidence type="ECO:0000256" key="7">
    <source>
        <dbReference type="PIRSR" id="PIRSR005536-2"/>
    </source>
</evidence>
<evidence type="ECO:0000256" key="2">
    <source>
        <dbReference type="ARBA" id="ARBA00012755"/>
    </source>
</evidence>
<dbReference type="InterPro" id="IPR017853">
    <property type="entry name" value="GH"/>
</dbReference>
<dbReference type="FunFam" id="3.20.20.70:FF:000118">
    <property type="entry name" value="Alpha-galactosidase"/>
    <property type="match status" value="1"/>
</dbReference>
<feature type="active site" description="Proton donor" evidence="6">
    <location>
        <position position="497"/>
    </location>
</feature>
<name>A0A562UM94_9SPHN</name>
<feature type="domain" description="Glycosyl hydrolase family 36 C-terminal" evidence="9">
    <location>
        <begin position="598"/>
        <end position="672"/>
    </location>
</feature>
<dbReference type="InterPro" id="IPR031704">
    <property type="entry name" value="Glyco_hydro_36_N"/>
</dbReference>
<dbReference type="PANTHER" id="PTHR43053:SF3">
    <property type="entry name" value="ALPHA-GALACTOSIDASE C-RELATED"/>
    <property type="match status" value="1"/>
</dbReference>
<organism evidence="11 12">
    <name type="scientific">Altererythrobacter ishigakiensis</name>
    <dbReference type="NCBI Taxonomy" id="476157"/>
    <lineage>
        <taxon>Bacteria</taxon>
        <taxon>Pseudomonadati</taxon>
        <taxon>Pseudomonadota</taxon>
        <taxon>Alphaproteobacteria</taxon>
        <taxon>Sphingomonadales</taxon>
        <taxon>Erythrobacteraceae</taxon>
        <taxon>Altererythrobacter</taxon>
    </lineage>
</organism>
<protein>
    <recommendedName>
        <fullName evidence="2 5">Alpha-galactosidase</fullName>
        <ecNumber evidence="2 5">3.2.1.22</ecNumber>
    </recommendedName>
</protein>
<evidence type="ECO:0000256" key="5">
    <source>
        <dbReference type="PIRNR" id="PIRNR005536"/>
    </source>
</evidence>
<reference evidence="11 12" key="1">
    <citation type="submission" date="2019-07" db="EMBL/GenBank/DDBJ databases">
        <title>Genomic Encyclopedia of Archaeal and Bacterial Type Strains, Phase II (KMG-II): from individual species to whole genera.</title>
        <authorList>
            <person name="Goeker M."/>
        </authorList>
    </citation>
    <scope>NUCLEOTIDE SEQUENCE [LARGE SCALE GENOMIC DNA]</scope>
    <source>
        <strain evidence="11 12">ATCC BAA-2084</strain>
    </source>
</reference>
<evidence type="ECO:0000256" key="6">
    <source>
        <dbReference type="PIRSR" id="PIRSR005536-1"/>
    </source>
</evidence>
<feature type="region of interest" description="Disordered" evidence="8">
    <location>
        <begin position="1"/>
        <end position="20"/>
    </location>
</feature>
<dbReference type="Gene3D" id="3.20.20.70">
    <property type="entry name" value="Aldolase class I"/>
    <property type="match status" value="1"/>
</dbReference>
<dbReference type="InterPro" id="IPR050985">
    <property type="entry name" value="Alpha-glycosidase_related"/>
</dbReference>
<dbReference type="InterPro" id="IPR038417">
    <property type="entry name" value="Alpga-gal_N_sf"/>
</dbReference>
<dbReference type="GO" id="GO:0004557">
    <property type="term" value="F:alpha-galactosidase activity"/>
    <property type="evidence" value="ECO:0007669"/>
    <property type="project" value="UniProtKB-UniRule"/>
</dbReference>
<keyword evidence="4 5" id="KW-0326">Glycosidase</keyword>
<dbReference type="PANTHER" id="PTHR43053">
    <property type="entry name" value="GLYCOSIDASE FAMILY 31"/>
    <property type="match status" value="1"/>
</dbReference>
<feature type="domain" description="Glycosyl hydrolase family 36 N-terminal" evidence="10">
    <location>
        <begin position="11"/>
        <end position="241"/>
    </location>
</feature>
<feature type="binding site" evidence="7">
    <location>
        <begin position="430"/>
        <end position="434"/>
    </location>
    <ligand>
        <name>substrate</name>
    </ligand>
</feature>
<dbReference type="EC" id="3.2.1.22" evidence="2 5"/>
<dbReference type="SUPFAM" id="SSF51445">
    <property type="entry name" value="(Trans)glycosidases"/>
    <property type="match status" value="1"/>
</dbReference>
<dbReference type="Proteomes" id="UP000320547">
    <property type="component" value="Unassembled WGS sequence"/>
</dbReference>
<sequence length="683" mass="75349">MIAVDARKGQRPQILYGGPNLPNAKAQELEALAERQHAPGGPLQPIAPSWLNCIGTGHPSPPGLLAHSAGKHWALDPRVTNVQTDGKGHCRITAVDTPSGVTLHHLINLIGRSGVVQFATILSNEGGAPVSLEWLSAVCLPIDPRLTRVTSFTGKWAHEFQTEQHDLVRGSFVRENRAGRPSHDTYPGFYLGTPTTSEAHGLACAVHLAASGNHRMRIDRLADNTLSLQAGDLLLPGEITLQAGEQHICAPIFAAWSDAGYGDVTRKLHRFVRDDLVKGAKSRPVHFNTWEAVYFDHSPEKLFSLAEQAAEIGAERFVLDDGWFGARRNDRAGLGDWYVAKDVYPDGLKPLADHVRALGMEFGLWFEPEMVNPDSDLYREHPDWVLQVEGVEPIASRHQLPLDLTRPEVSEYLFERITLLVQELDIAYIKWDMNRDIQHPGGTNGRPMMHAQTQAVSTLINRIRGACPELAIETCSSGGARADYNMVERTGRVWTSDNNDARARHSIMRGAAYFLPLAVLGNHVGPKKCHITGRRSDMHFRAGTAVFGHMGMELDLAKESEADREVLKRAIALHTQHRDLIHGGEYHRLETPEHLAGIAVVSNRATEALVQLAVLDQHPTTHPPRLHFAGLDPGKHYQVSLLWPEFLAKGIGSFAGSALMGYGLQLPQTYPDTCLIYHLKAEN</sequence>
<evidence type="ECO:0000313" key="11">
    <source>
        <dbReference type="EMBL" id="TWJ06743.1"/>
    </source>
</evidence>
<evidence type="ECO:0000259" key="10">
    <source>
        <dbReference type="Pfam" id="PF16875"/>
    </source>
</evidence>
<feature type="binding site" evidence="7">
    <location>
        <position position="397"/>
    </location>
    <ligand>
        <name>substrate</name>
    </ligand>
</feature>
<evidence type="ECO:0000259" key="9">
    <source>
        <dbReference type="Pfam" id="PF16874"/>
    </source>
</evidence>
<dbReference type="Pfam" id="PF16875">
    <property type="entry name" value="Glyco_hydro_36N"/>
    <property type="match status" value="1"/>
</dbReference>
<dbReference type="AlphaFoldDB" id="A0A562UM94"/>
<comment type="catalytic activity">
    <reaction evidence="1 5">
        <text>Hydrolysis of terminal, non-reducing alpha-D-galactose residues in alpha-D-galactosides, including galactose oligosaccharides, galactomannans and galactolipids.</text>
        <dbReference type="EC" id="3.2.1.22"/>
    </reaction>
</comment>
<feature type="binding site" evidence="7">
    <location>
        <position position="156"/>
    </location>
    <ligand>
        <name>substrate</name>
    </ligand>
</feature>
<dbReference type="Pfam" id="PF02065">
    <property type="entry name" value="Melibiase"/>
    <property type="match status" value="1"/>
</dbReference>
<evidence type="ECO:0000256" key="1">
    <source>
        <dbReference type="ARBA" id="ARBA00001255"/>
    </source>
</evidence>
<dbReference type="Gene3D" id="2.60.40.1180">
    <property type="entry name" value="Golgi alpha-mannosidase II"/>
    <property type="match status" value="1"/>
</dbReference>
<dbReference type="Gene3D" id="2.70.98.60">
    <property type="entry name" value="alpha-galactosidase from lactobacil brevis"/>
    <property type="match status" value="1"/>
</dbReference>
<feature type="binding site" evidence="7">
    <location>
        <position position="497"/>
    </location>
    <ligand>
        <name>substrate</name>
    </ligand>
</feature>
<dbReference type="InterPro" id="IPR031705">
    <property type="entry name" value="Glyco_hydro_36_C"/>
</dbReference>
<evidence type="ECO:0000256" key="4">
    <source>
        <dbReference type="ARBA" id="ARBA00023295"/>
    </source>
</evidence>